<evidence type="ECO:0000256" key="1">
    <source>
        <dbReference type="SAM" id="MobiDB-lite"/>
    </source>
</evidence>
<evidence type="ECO:0000313" key="2">
    <source>
        <dbReference type="EMBL" id="TFK15356.1"/>
    </source>
</evidence>
<dbReference type="EMBL" id="QXTE01000005">
    <property type="protein sequence ID" value="TFK15356.1"/>
    <property type="molecule type" value="Genomic_DNA"/>
</dbReference>
<comment type="caution">
    <text evidence="2">The sequence shown here is derived from an EMBL/GenBank/DDBJ whole genome shotgun (WGS) entry which is preliminary data.</text>
</comment>
<reference evidence="2 3" key="2">
    <citation type="submission" date="2019-04" db="EMBL/GenBank/DDBJ databases">
        <title>The genome sequence of big-headed turtle.</title>
        <authorList>
            <person name="Gong S."/>
        </authorList>
    </citation>
    <scope>NUCLEOTIDE SEQUENCE [LARGE SCALE GENOMIC DNA]</scope>
    <source>
        <strain evidence="2">DO16091913</strain>
        <tissue evidence="2">Muscle</tissue>
    </source>
</reference>
<feature type="region of interest" description="Disordered" evidence="1">
    <location>
        <begin position="66"/>
        <end position="86"/>
    </location>
</feature>
<organism evidence="2 3">
    <name type="scientific">Platysternon megacephalum</name>
    <name type="common">big-headed turtle</name>
    <dbReference type="NCBI Taxonomy" id="55544"/>
    <lineage>
        <taxon>Eukaryota</taxon>
        <taxon>Metazoa</taxon>
        <taxon>Chordata</taxon>
        <taxon>Craniata</taxon>
        <taxon>Vertebrata</taxon>
        <taxon>Euteleostomi</taxon>
        <taxon>Archelosauria</taxon>
        <taxon>Testudinata</taxon>
        <taxon>Testudines</taxon>
        <taxon>Cryptodira</taxon>
        <taxon>Durocryptodira</taxon>
        <taxon>Testudinoidea</taxon>
        <taxon>Platysternidae</taxon>
        <taxon>Platysternon</taxon>
    </lineage>
</organism>
<dbReference type="Proteomes" id="UP000297703">
    <property type="component" value="Unassembled WGS sequence"/>
</dbReference>
<protein>
    <submittedName>
        <fullName evidence="2">Cytosolic phospholipase A2 epsilon-like</fullName>
    </submittedName>
</protein>
<evidence type="ECO:0000313" key="3">
    <source>
        <dbReference type="Proteomes" id="UP000297703"/>
    </source>
</evidence>
<sequence>MINSPRDTLRINAGFTVASGSSDVVVFGPQTNRTRKQHASHYQNTRNNPDCSLTFCVFHSKKHLGSVTPSHEETKGHKPGLLNFHEKNYSRSQQVLARDISSW</sequence>
<keyword evidence="3" id="KW-1185">Reference proteome</keyword>
<dbReference type="AlphaFoldDB" id="A0A4D9EXJ9"/>
<name>A0A4D9EXJ9_9SAUR</name>
<gene>
    <name evidence="2" type="ORF">DR999_PMT01120</name>
</gene>
<accession>A0A4D9EXJ9</accession>
<proteinExistence type="predicted"/>
<reference evidence="2 3" key="1">
    <citation type="submission" date="2019-04" db="EMBL/GenBank/DDBJ databases">
        <title>Draft genome of the big-headed turtle Platysternon megacephalum.</title>
        <authorList>
            <person name="Gong S."/>
        </authorList>
    </citation>
    <scope>NUCLEOTIDE SEQUENCE [LARGE SCALE GENOMIC DNA]</scope>
    <source>
        <strain evidence="2">DO16091913</strain>
        <tissue evidence="2">Muscle</tissue>
    </source>
</reference>